<organism evidence="3 4">
    <name type="scientific">Vallitalea guaymasensis</name>
    <dbReference type="NCBI Taxonomy" id="1185412"/>
    <lineage>
        <taxon>Bacteria</taxon>
        <taxon>Bacillati</taxon>
        <taxon>Bacillota</taxon>
        <taxon>Clostridia</taxon>
        <taxon>Lachnospirales</taxon>
        <taxon>Vallitaleaceae</taxon>
        <taxon>Vallitalea</taxon>
    </lineage>
</organism>
<evidence type="ECO:0000313" key="4">
    <source>
        <dbReference type="Proteomes" id="UP000677305"/>
    </source>
</evidence>
<sequence length="259" mass="29947">MNINTNTNGGVNVYNNAIRNNGKKETPITRLQKQMVRVDKNIADIRENEKLTAKEKQEKIEQLEKQKQEILQRINEEKIKEKMTEVEEKIEEAEEIEAKKKEKEEKPPTPLDEIKAELGIELSSKSMIKASRALDTANNKLNTARKMRQDAKILEKQVETDRGRGQSIDVSDFRIKQSVSFRSKADQIETEAMEALGKANKLVKKASEKLEKAKEKNKEINNQVEEDEKQERMNYTNPEKNIEEKQKEEVIGKNVDVKL</sequence>
<feature type="coiled-coil region" evidence="1">
    <location>
        <begin position="28"/>
        <end position="106"/>
    </location>
</feature>
<dbReference type="AlphaFoldDB" id="A0A8J8M7J3"/>
<keyword evidence="4" id="KW-1185">Reference proteome</keyword>
<accession>A0A8J8M7J3</accession>
<evidence type="ECO:0000256" key="1">
    <source>
        <dbReference type="SAM" id="Coils"/>
    </source>
</evidence>
<reference evidence="3 4" key="1">
    <citation type="submission" date="2020-07" db="EMBL/GenBank/DDBJ databases">
        <title>Vallitalea guaymasensis genome.</title>
        <authorList>
            <person name="Postec A."/>
        </authorList>
    </citation>
    <scope>NUCLEOTIDE SEQUENCE [LARGE SCALE GENOMIC DNA]</scope>
    <source>
        <strain evidence="3 4">Ra1766G1</strain>
    </source>
</reference>
<keyword evidence="1" id="KW-0175">Coiled coil</keyword>
<proteinExistence type="predicted"/>
<feature type="compositionally biased region" description="Basic and acidic residues" evidence="2">
    <location>
        <begin position="240"/>
        <end position="259"/>
    </location>
</feature>
<dbReference type="RefSeq" id="WP_212692111.1">
    <property type="nucleotide sequence ID" value="NZ_CP058561.1"/>
</dbReference>
<dbReference type="Proteomes" id="UP000677305">
    <property type="component" value="Chromosome"/>
</dbReference>
<evidence type="ECO:0000256" key="2">
    <source>
        <dbReference type="SAM" id="MobiDB-lite"/>
    </source>
</evidence>
<gene>
    <name evidence="3" type="ORF">HYG85_02275</name>
</gene>
<name>A0A8J8M7J3_9FIRM</name>
<dbReference type="EMBL" id="CP058561">
    <property type="protein sequence ID" value="QUH27801.1"/>
    <property type="molecule type" value="Genomic_DNA"/>
</dbReference>
<dbReference type="KEGG" id="vgu:HYG85_02275"/>
<evidence type="ECO:0000313" key="3">
    <source>
        <dbReference type="EMBL" id="QUH27801.1"/>
    </source>
</evidence>
<feature type="region of interest" description="Disordered" evidence="2">
    <location>
        <begin position="212"/>
        <end position="259"/>
    </location>
</feature>
<protein>
    <submittedName>
        <fullName evidence="3">Uncharacterized protein</fullName>
    </submittedName>
</protein>